<proteinExistence type="predicted"/>
<accession>M5RRG1</accession>
<protein>
    <submittedName>
        <fullName evidence="1">Uncharacterized protein</fullName>
    </submittedName>
</protein>
<reference evidence="1 2" key="1">
    <citation type="journal article" date="2013" name="Mar. Genomics">
        <title>Expression of sulfatases in Rhodopirellula baltica and the diversity of sulfatases in the genus Rhodopirellula.</title>
        <authorList>
            <person name="Wegner C.E."/>
            <person name="Richter-Heitmann T."/>
            <person name="Klindworth A."/>
            <person name="Klockow C."/>
            <person name="Richter M."/>
            <person name="Achstetter T."/>
            <person name="Glockner F.O."/>
            <person name="Harder J."/>
        </authorList>
    </citation>
    <scope>NUCLEOTIDE SEQUENCE [LARGE SCALE GENOMIC DNA]</scope>
    <source>
        <strain evidence="1 2">SM1</strain>
    </source>
</reference>
<evidence type="ECO:0000313" key="1">
    <source>
        <dbReference type="EMBL" id="EMI21928.1"/>
    </source>
</evidence>
<dbReference type="EMBL" id="ANOG01000174">
    <property type="protein sequence ID" value="EMI21928.1"/>
    <property type="molecule type" value="Genomic_DNA"/>
</dbReference>
<name>M5RRG1_9BACT</name>
<keyword evidence="2" id="KW-1185">Reference proteome</keyword>
<organism evidence="1 2">
    <name type="scientific">Rhodopirellula maiorica SM1</name>
    <dbReference type="NCBI Taxonomy" id="1265738"/>
    <lineage>
        <taxon>Bacteria</taxon>
        <taxon>Pseudomonadati</taxon>
        <taxon>Planctomycetota</taxon>
        <taxon>Planctomycetia</taxon>
        <taxon>Pirellulales</taxon>
        <taxon>Pirellulaceae</taxon>
        <taxon>Novipirellula</taxon>
    </lineage>
</organism>
<evidence type="ECO:0000313" key="2">
    <source>
        <dbReference type="Proteomes" id="UP000011991"/>
    </source>
</evidence>
<comment type="caution">
    <text evidence="1">The sequence shown here is derived from an EMBL/GenBank/DDBJ whole genome shotgun (WGS) entry which is preliminary data.</text>
</comment>
<dbReference type="PATRIC" id="fig|1265738.3.peg.1146"/>
<gene>
    <name evidence="1" type="ORF">RMSM_01149</name>
</gene>
<sequence>MPSDPSFNEFQRDAFLLKMQICDCPAVVVFIECLDLDCLPKDLIRNELLRVVSEWLPAFWRIDSIESKSNSLVTMKNIGRITVDDSNHLGLESLARGDCRRRIKAIAVLTCRLLLVLSN</sequence>
<dbReference type="AlphaFoldDB" id="M5RRG1"/>
<dbReference type="Proteomes" id="UP000011991">
    <property type="component" value="Unassembled WGS sequence"/>
</dbReference>